<dbReference type="EMBL" id="JAACXV010000167">
    <property type="protein sequence ID" value="KAF7282546.1"/>
    <property type="molecule type" value="Genomic_DNA"/>
</dbReference>
<sequence length="100" mass="11414">MHRDQLKDRGVTYIRSWPFTEHRRSVSGRRIDYDAGFYGSVVGICRVVVNYAAVALETVQLFVAGRRPKRYTCFSAAIMVFFETSVVVRCKKQFVGVSTV</sequence>
<dbReference type="AlphaFoldDB" id="A0A834IMZ2"/>
<proteinExistence type="predicted"/>
<gene>
    <name evidence="1" type="ORF">GWI33_002395</name>
</gene>
<organism evidence="1 2">
    <name type="scientific">Rhynchophorus ferrugineus</name>
    <name type="common">Red palm weevil</name>
    <name type="synonym">Curculio ferrugineus</name>
    <dbReference type="NCBI Taxonomy" id="354439"/>
    <lineage>
        <taxon>Eukaryota</taxon>
        <taxon>Metazoa</taxon>
        <taxon>Ecdysozoa</taxon>
        <taxon>Arthropoda</taxon>
        <taxon>Hexapoda</taxon>
        <taxon>Insecta</taxon>
        <taxon>Pterygota</taxon>
        <taxon>Neoptera</taxon>
        <taxon>Endopterygota</taxon>
        <taxon>Coleoptera</taxon>
        <taxon>Polyphaga</taxon>
        <taxon>Cucujiformia</taxon>
        <taxon>Curculionidae</taxon>
        <taxon>Dryophthorinae</taxon>
        <taxon>Rhynchophorus</taxon>
    </lineage>
</organism>
<evidence type="ECO:0000313" key="2">
    <source>
        <dbReference type="Proteomes" id="UP000625711"/>
    </source>
</evidence>
<protein>
    <submittedName>
        <fullName evidence="1">Uncharacterized protein</fullName>
    </submittedName>
</protein>
<dbReference type="Proteomes" id="UP000625711">
    <property type="component" value="Unassembled WGS sequence"/>
</dbReference>
<accession>A0A834IMZ2</accession>
<keyword evidence="2" id="KW-1185">Reference proteome</keyword>
<comment type="caution">
    <text evidence="1">The sequence shown here is derived from an EMBL/GenBank/DDBJ whole genome shotgun (WGS) entry which is preliminary data.</text>
</comment>
<reference evidence="1" key="1">
    <citation type="submission" date="2020-08" db="EMBL/GenBank/DDBJ databases">
        <title>Genome sequencing and assembly of the red palm weevil Rhynchophorus ferrugineus.</title>
        <authorList>
            <person name="Dias G.B."/>
            <person name="Bergman C.M."/>
            <person name="Manee M."/>
        </authorList>
    </citation>
    <scope>NUCLEOTIDE SEQUENCE</scope>
    <source>
        <strain evidence="1">AA-2017</strain>
        <tissue evidence="1">Whole larva</tissue>
    </source>
</reference>
<evidence type="ECO:0000313" key="1">
    <source>
        <dbReference type="EMBL" id="KAF7282546.1"/>
    </source>
</evidence>
<name>A0A834IMZ2_RHYFE</name>